<dbReference type="Gene3D" id="3.40.1190.20">
    <property type="match status" value="1"/>
</dbReference>
<dbReference type="GO" id="GO:0009228">
    <property type="term" value="P:thiamine biosynthetic process"/>
    <property type="evidence" value="ECO:0007669"/>
    <property type="project" value="UniProtKB-KW"/>
</dbReference>
<dbReference type="AlphaFoldDB" id="A0A9X7VWS1"/>
<dbReference type="CDD" id="cd01170">
    <property type="entry name" value="THZ_kinase"/>
    <property type="match status" value="1"/>
</dbReference>
<dbReference type="RefSeq" id="WP_206655867.1">
    <property type="nucleotide sequence ID" value="NZ_CP071182.1"/>
</dbReference>
<evidence type="ECO:0000256" key="7">
    <source>
        <dbReference type="ARBA" id="ARBA00022777"/>
    </source>
</evidence>
<dbReference type="NCBIfam" id="NF006830">
    <property type="entry name" value="PRK09355.1"/>
    <property type="match status" value="1"/>
</dbReference>
<dbReference type="NCBIfam" id="TIGR00694">
    <property type="entry name" value="thiM"/>
    <property type="match status" value="1"/>
</dbReference>
<dbReference type="GO" id="GO:0005524">
    <property type="term" value="F:ATP binding"/>
    <property type="evidence" value="ECO:0007669"/>
    <property type="project" value="UniProtKB-UniRule"/>
</dbReference>
<evidence type="ECO:0000256" key="4">
    <source>
        <dbReference type="ARBA" id="ARBA00022679"/>
    </source>
</evidence>
<evidence type="ECO:0000256" key="2">
    <source>
        <dbReference type="ARBA" id="ARBA00001946"/>
    </source>
</evidence>
<accession>A0A9X7VWS1</accession>
<keyword evidence="8 11" id="KW-0067">ATP-binding</keyword>
<dbReference type="Pfam" id="PF02110">
    <property type="entry name" value="HK"/>
    <property type="match status" value="1"/>
</dbReference>
<dbReference type="SUPFAM" id="SSF53613">
    <property type="entry name" value="Ribokinase-like"/>
    <property type="match status" value="1"/>
</dbReference>
<evidence type="ECO:0000256" key="1">
    <source>
        <dbReference type="ARBA" id="ARBA00001771"/>
    </source>
</evidence>
<proteinExistence type="inferred from homology"/>
<dbReference type="GO" id="GO:0009229">
    <property type="term" value="P:thiamine diphosphate biosynthetic process"/>
    <property type="evidence" value="ECO:0007669"/>
    <property type="project" value="UniProtKB-UniRule"/>
</dbReference>
<evidence type="ECO:0000256" key="11">
    <source>
        <dbReference type="HAMAP-Rule" id="MF_00228"/>
    </source>
</evidence>
<organism evidence="12 13">
    <name type="scientific">Alicyclobacillus mengziensis</name>
    <dbReference type="NCBI Taxonomy" id="2931921"/>
    <lineage>
        <taxon>Bacteria</taxon>
        <taxon>Bacillati</taxon>
        <taxon>Bacillota</taxon>
        <taxon>Bacilli</taxon>
        <taxon>Bacillales</taxon>
        <taxon>Alicyclobacillaceae</taxon>
        <taxon>Alicyclobacillus</taxon>
    </lineage>
</organism>
<dbReference type="HAMAP" id="MF_00228">
    <property type="entry name" value="Thz_kinase"/>
    <property type="match status" value="1"/>
</dbReference>
<keyword evidence="6 11" id="KW-0547">Nucleotide-binding</keyword>
<protein>
    <recommendedName>
        <fullName evidence="11">Hydroxyethylthiazole kinase</fullName>
        <ecNumber evidence="11">2.7.1.50</ecNumber>
    </recommendedName>
    <alternativeName>
        <fullName evidence="11">4-methyl-5-beta-hydroxyethylthiazole kinase</fullName>
        <shortName evidence="11">TH kinase</shortName>
        <shortName evidence="11">Thz kinase</shortName>
    </alternativeName>
</protein>
<evidence type="ECO:0000256" key="9">
    <source>
        <dbReference type="ARBA" id="ARBA00022842"/>
    </source>
</evidence>
<dbReference type="PIRSF" id="PIRSF000513">
    <property type="entry name" value="Thz_kinase"/>
    <property type="match status" value="1"/>
</dbReference>
<dbReference type="KEGG" id="afx:JZ786_18815"/>
<dbReference type="Proteomes" id="UP000663505">
    <property type="component" value="Chromosome"/>
</dbReference>
<keyword evidence="9 11" id="KW-0460">Magnesium</keyword>
<feature type="binding site" evidence="11">
    <location>
        <position position="118"/>
    </location>
    <ligand>
        <name>ATP</name>
        <dbReference type="ChEBI" id="CHEBI:30616"/>
    </ligand>
</feature>
<evidence type="ECO:0000256" key="6">
    <source>
        <dbReference type="ARBA" id="ARBA00022741"/>
    </source>
</evidence>
<name>A0A9X7VWS1_9BACL</name>
<dbReference type="EC" id="2.7.1.50" evidence="11"/>
<comment type="catalytic activity">
    <reaction evidence="1 11">
        <text>5-(2-hydroxyethyl)-4-methylthiazole + ATP = 4-methyl-5-(2-phosphooxyethyl)-thiazole + ADP + H(+)</text>
        <dbReference type="Rhea" id="RHEA:24212"/>
        <dbReference type="ChEBI" id="CHEBI:15378"/>
        <dbReference type="ChEBI" id="CHEBI:17957"/>
        <dbReference type="ChEBI" id="CHEBI:30616"/>
        <dbReference type="ChEBI" id="CHEBI:58296"/>
        <dbReference type="ChEBI" id="CHEBI:456216"/>
        <dbReference type="EC" id="2.7.1.50"/>
    </reaction>
</comment>
<evidence type="ECO:0000313" key="12">
    <source>
        <dbReference type="EMBL" id="QSO46498.1"/>
    </source>
</evidence>
<dbReference type="InterPro" id="IPR029056">
    <property type="entry name" value="Ribokinase-like"/>
</dbReference>
<dbReference type="EMBL" id="CP071182">
    <property type="protein sequence ID" value="QSO46498.1"/>
    <property type="molecule type" value="Genomic_DNA"/>
</dbReference>
<feature type="binding site" evidence="11">
    <location>
        <position position="164"/>
    </location>
    <ligand>
        <name>ATP</name>
        <dbReference type="ChEBI" id="CHEBI:30616"/>
    </ligand>
</feature>
<evidence type="ECO:0000256" key="8">
    <source>
        <dbReference type="ARBA" id="ARBA00022840"/>
    </source>
</evidence>
<comment type="similarity">
    <text evidence="11">Belongs to the Thz kinase family.</text>
</comment>
<dbReference type="GO" id="GO:0000287">
    <property type="term" value="F:magnesium ion binding"/>
    <property type="evidence" value="ECO:0007669"/>
    <property type="project" value="UniProtKB-UniRule"/>
</dbReference>
<keyword evidence="5 11" id="KW-0479">Metal-binding</keyword>
<reference evidence="12 13" key="1">
    <citation type="submission" date="2021-02" db="EMBL/GenBank/DDBJ databases">
        <title>Alicyclobacillus curvatus sp. nov. and Alicyclobacillus mengziensis sp. nov., two acidophilic bacteria isolated from acid mine drainage.</title>
        <authorList>
            <person name="Huang Y."/>
        </authorList>
    </citation>
    <scope>NUCLEOTIDE SEQUENCE [LARGE SCALE GENOMIC DNA]</scope>
    <source>
        <strain evidence="12 13">S30H14</strain>
    </source>
</reference>
<keyword evidence="10 11" id="KW-0784">Thiamine biosynthesis</keyword>
<keyword evidence="13" id="KW-1185">Reference proteome</keyword>
<comment type="function">
    <text evidence="11">Catalyzes the phosphorylation of the hydroxyl group of 4-methyl-5-beta-hydroxyethylthiazole (THZ).</text>
</comment>
<keyword evidence="4 11" id="KW-0808">Transferase</keyword>
<evidence type="ECO:0000256" key="10">
    <source>
        <dbReference type="ARBA" id="ARBA00022977"/>
    </source>
</evidence>
<evidence type="ECO:0000256" key="5">
    <source>
        <dbReference type="ARBA" id="ARBA00022723"/>
    </source>
</evidence>
<comment type="cofactor">
    <cofactor evidence="2 11">
        <name>Mg(2+)</name>
        <dbReference type="ChEBI" id="CHEBI:18420"/>
    </cofactor>
</comment>
<evidence type="ECO:0000313" key="13">
    <source>
        <dbReference type="Proteomes" id="UP000663505"/>
    </source>
</evidence>
<evidence type="ECO:0000256" key="3">
    <source>
        <dbReference type="ARBA" id="ARBA00004868"/>
    </source>
</evidence>
<dbReference type="GO" id="GO:0004417">
    <property type="term" value="F:hydroxyethylthiazole kinase activity"/>
    <property type="evidence" value="ECO:0007669"/>
    <property type="project" value="UniProtKB-UniRule"/>
</dbReference>
<comment type="pathway">
    <text evidence="3 11">Cofactor biosynthesis; thiamine diphosphate biosynthesis; 4-methyl-5-(2-phosphoethyl)-thiazole from 5-(2-hydroxyethyl)-4-methylthiazole: step 1/1.</text>
</comment>
<dbReference type="InterPro" id="IPR000417">
    <property type="entry name" value="Hyethyz_kinase"/>
</dbReference>
<sequence>MKPGQWLIKVRDARPLVHNITNVVVTNVAANALLAIGASPVMAYAHEEVADMAKIAHAVALNMGTLTPDVITAMRLAGMSANTYGVPVVFDPVGVGATPYRNEAAFLITSSIRLNVLRGNAGEIGLMVGSGGQVTGVDSSGASADLPAAMQMYARQHRTVVVATGEEDLVTDGDTLWRLTNGHPLLSTITGSGCSLTGLLGAFVGVVDKDSPLTTYAQAAVAAITCFNVAGERAAQVAYGPGTFQAALFDALYHLTADEVNEAAKIEQMD</sequence>
<keyword evidence="7 11" id="KW-0418">Kinase</keyword>
<feature type="binding site" evidence="11">
    <location>
        <position position="191"/>
    </location>
    <ligand>
        <name>substrate</name>
    </ligand>
</feature>
<feature type="binding site" evidence="11">
    <location>
        <position position="42"/>
    </location>
    <ligand>
        <name>substrate</name>
    </ligand>
</feature>
<gene>
    <name evidence="11 12" type="primary">thiM</name>
    <name evidence="12" type="ORF">JZ786_18815</name>
</gene>
<dbReference type="PRINTS" id="PR01099">
    <property type="entry name" value="HYETHTZKNASE"/>
</dbReference>